<dbReference type="InterPro" id="IPR050570">
    <property type="entry name" value="Cell_wall_metabolism_enzyme"/>
</dbReference>
<dbReference type="CDD" id="cd12797">
    <property type="entry name" value="M23_peptidase"/>
    <property type="match status" value="1"/>
</dbReference>
<accession>A0ABX1JN08</accession>
<organism evidence="4 5">
    <name type="scientific">Arthrobacter deserti</name>
    <dbReference type="NCBI Taxonomy" id="1742687"/>
    <lineage>
        <taxon>Bacteria</taxon>
        <taxon>Bacillati</taxon>
        <taxon>Actinomycetota</taxon>
        <taxon>Actinomycetes</taxon>
        <taxon>Micrococcales</taxon>
        <taxon>Micrococcaceae</taxon>
        <taxon>Arthrobacter</taxon>
    </lineage>
</organism>
<protein>
    <submittedName>
        <fullName evidence="4">M23 family metallopeptidase</fullName>
    </submittedName>
</protein>
<proteinExistence type="predicted"/>
<evidence type="ECO:0000313" key="5">
    <source>
        <dbReference type="Proteomes" id="UP000523795"/>
    </source>
</evidence>
<comment type="caution">
    <text evidence="4">The sequence shown here is derived from an EMBL/GenBank/DDBJ whole genome shotgun (WGS) entry which is preliminary data.</text>
</comment>
<dbReference type="EMBL" id="JAAZSR010000116">
    <property type="protein sequence ID" value="NKX50680.1"/>
    <property type="molecule type" value="Genomic_DNA"/>
</dbReference>
<dbReference type="Pfam" id="PF01551">
    <property type="entry name" value="Peptidase_M23"/>
    <property type="match status" value="1"/>
</dbReference>
<evidence type="ECO:0000259" key="3">
    <source>
        <dbReference type="Pfam" id="PF01551"/>
    </source>
</evidence>
<feature type="domain" description="M23ase beta-sheet core" evidence="3">
    <location>
        <begin position="142"/>
        <end position="196"/>
    </location>
</feature>
<evidence type="ECO:0000256" key="1">
    <source>
        <dbReference type="ARBA" id="ARBA00022729"/>
    </source>
</evidence>
<dbReference type="SUPFAM" id="SSF51261">
    <property type="entry name" value="Duplicated hybrid motif"/>
    <property type="match status" value="1"/>
</dbReference>
<keyword evidence="1" id="KW-0732">Signal</keyword>
<reference evidence="4 5" key="1">
    <citation type="submission" date="2020-04" db="EMBL/GenBank/DDBJ databases">
        <authorList>
            <person name="Liu S."/>
        </authorList>
    </citation>
    <scope>NUCLEOTIDE SEQUENCE [LARGE SCALE GENOMIC DNA]</scope>
    <source>
        <strain evidence="4 5">CGMCC 1.15091</strain>
    </source>
</reference>
<dbReference type="InterPro" id="IPR016047">
    <property type="entry name" value="M23ase_b-sheet_dom"/>
</dbReference>
<dbReference type="Gene3D" id="2.70.70.10">
    <property type="entry name" value="Glucose Permease (Domain IIA)"/>
    <property type="match status" value="1"/>
</dbReference>
<feature type="region of interest" description="Disordered" evidence="2">
    <location>
        <begin position="1"/>
        <end position="43"/>
    </location>
</feature>
<dbReference type="PANTHER" id="PTHR21666:SF289">
    <property type="entry name" value="L-ALA--D-GLU ENDOPEPTIDASE"/>
    <property type="match status" value="1"/>
</dbReference>
<dbReference type="PANTHER" id="PTHR21666">
    <property type="entry name" value="PEPTIDASE-RELATED"/>
    <property type="match status" value="1"/>
</dbReference>
<dbReference type="InterPro" id="IPR011055">
    <property type="entry name" value="Dup_hybrid_motif"/>
</dbReference>
<evidence type="ECO:0000256" key="2">
    <source>
        <dbReference type="SAM" id="MobiDB-lite"/>
    </source>
</evidence>
<name>A0ABX1JN08_9MICC</name>
<gene>
    <name evidence="4" type="ORF">HER39_08885</name>
</gene>
<keyword evidence="5" id="KW-1185">Reference proteome</keyword>
<sequence length="199" mass="20083">MPTHPSARGRRRAAGPSLSLPARAGTRGRRRAEKQAPPLGRPSRFAGLAGAAAGLVAAAALPTVPADAQGLAGAGRAALTTPVDVSVPAEQKLDFARSHLASKAPAVKAAAGARLAAPVKVMHTSSGFGHRINPVTGAGGEFHNGLDFAHPCGTPVTAAKDGKVVEASSSPYGYGKRIVVDHGDGVKTTYNHLQSLGAR</sequence>
<dbReference type="Proteomes" id="UP000523795">
    <property type="component" value="Unassembled WGS sequence"/>
</dbReference>
<evidence type="ECO:0000313" key="4">
    <source>
        <dbReference type="EMBL" id="NKX50680.1"/>
    </source>
</evidence>